<dbReference type="GO" id="GO:0004623">
    <property type="term" value="F:phospholipase A2 activity"/>
    <property type="evidence" value="ECO:0007669"/>
    <property type="project" value="TreeGrafter"/>
</dbReference>
<dbReference type="GO" id="GO:0035965">
    <property type="term" value="P:cardiolipin acyl-chain remodeling"/>
    <property type="evidence" value="ECO:0007669"/>
    <property type="project" value="TreeGrafter"/>
</dbReference>
<dbReference type="Gene3D" id="3.40.50.1820">
    <property type="entry name" value="alpha/beta hydrolase"/>
    <property type="match status" value="2"/>
</dbReference>
<organism evidence="2 3">
    <name type="scientific">Pichia californica</name>
    <dbReference type="NCBI Taxonomy" id="460514"/>
    <lineage>
        <taxon>Eukaryota</taxon>
        <taxon>Fungi</taxon>
        <taxon>Dikarya</taxon>
        <taxon>Ascomycota</taxon>
        <taxon>Saccharomycotina</taxon>
        <taxon>Pichiomycetes</taxon>
        <taxon>Pichiales</taxon>
        <taxon>Pichiaceae</taxon>
        <taxon>Pichia</taxon>
    </lineage>
</organism>
<evidence type="ECO:0000313" key="2">
    <source>
        <dbReference type="EMBL" id="KAG0687781.1"/>
    </source>
</evidence>
<dbReference type="PANTHER" id="PTHR42886:SF23">
    <property type="entry name" value="1-ACYLGLYCEROL-3-PHOSPHATE O-ACYLTRANSFERASE ICT1-RELATED"/>
    <property type="match status" value="1"/>
</dbReference>
<gene>
    <name evidence="2" type="ORF">C6P40_001876</name>
</gene>
<keyword evidence="3" id="KW-1185">Reference proteome</keyword>
<dbReference type="InterPro" id="IPR000073">
    <property type="entry name" value="AB_hydrolase_1"/>
</dbReference>
<sequence length="514" mass="60761">MLKIGRKVGICGIKFYSTKISEEKIKKPISKLKNVKTNLFESFKIWCEEMSNFDDRDKYSQDKFLKYMIPYYNHAELIEDKYKEFRAFNVKTKLKDDKDGQWYLNEIRIEKGNKLNTKHHLVMLHGYGASSVWFYKNYKEIIENSFKVKNLCIHGIDMIGFGLSGRPNIKFKHDKDTISELDIQTEGIKWDGKNGICIKCGGHLDGKINKDKHWCYCSDEEEDLRRGNIGFNEEKPNIIIKNSDICDYMKNQQELVNEVEDIYVETLEEWRKKQNIEKMDLLCHSFGGYMGFNYLLKYPNRVNNIMMVSPGGVERTPFAITNPKYKDIFKNNERDNKLKIKIENNVSSYGFLGRYGIIEEFFRILWRNKISIFMLLRLIGPFGPKLINDRNISKFTRSGSIKDEKEIKLFMRYIYSYCIRKSFSETSIMRVFDSSIVGKTPILDKIRDNKDLLKDKKILWVYGEHDFMYKECGYAAIKENEGRGECIIVSNAGHNVYMDNYEEFNRRAIKFFDY</sequence>
<dbReference type="GO" id="GO:0055088">
    <property type="term" value="P:lipid homeostasis"/>
    <property type="evidence" value="ECO:0007669"/>
    <property type="project" value="TreeGrafter"/>
</dbReference>
<dbReference type="OrthoDB" id="7457040at2759"/>
<name>A0A9P7BEE4_9ASCO</name>
<dbReference type="GO" id="GO:0042171">
    <property type="term" value="F:lysophosphatidic acid acyltransferase activity"/>
    <property type="evidence" value="ECO:0007669"/>
    <property type="project" value="TreeGrafter"/>
</dbReference>
<dbReference type="Pfam" id="PF00561">
    <property type="entry name" value="Abhydrolase_1"/>
    <property type="match status" value="1"/>
</dbReference>
<dbReference type="PANTHER" id="PTHR42886">
    <property type="entry name" value="RE40534P-RELATED"/>
    <property type="match status" value="1"/>
</dbReference>
<accession>A0A9P7BEE4</accession>
<proteinExistence type="predicted"/>
<dbReference type="EMBL" id="PUHW01000217">
    <property type="protein sequence ID" value="KAG0687781.1"/>
    <property type="molecule type" value="Genomic_DNA"/>
</dbReference>
<dbReference type="GO" id="GO:0005743">
    <property type="term" value="C:mitochondrial inner membrane"/>
    <property type="evidence" value="ECO:0007669"/>
    <property type="project" value="TreeGrafter"/>
</dbReference>
<feature type="domain" description="AB hydrolase-1" evidence="1">
    <location>
        <begin position="120"/>
        <end position="500"/>
    </location>
</feature>
<comment type="caution">
    <text evidence="2">The sequence shown here is derived from an EMBL/GenBank/DDBJ whole genome shotgun (WGS) entry which is preliminary data.</text>
</comment>
<dbReference type="SUPFAM" id="SSF53474">
    <property type="entry name" value="alpha/beta-Hydrolases"/>
    <property type="match status" value="1"/>
</dbReference>
<evidence type="ECO:0000259" key="1">
    <source>
        <dbReference type="Pfam" id="PF00561"/>
    </source>
</evidence>
<dbReference type="AlphaFoldDB" id="A0A9P7BEE4"/>
<protein>
    <recommendedName>
        <fullName evidence="1">AB hydrolase-1 domain-containing protein</fullName>
    </recommendedName>
</protein>
<dbReference type="InterPro" id="IPR029058">
    <property type="entry name" value="AB_hydrolase_fold"/>
</dbReference>
<reference evidence="2" key="1">
    <citation type="submission" date="2020-11" db="EMBL/GenBank/DDBJ databases">
        <title>Kefir isolates.</title>
        <authorList>
            <person name="Marcisauskas S."/>
            <person name="Kim Y."/>
            <person name="Blasche S."/>
        </authorList>
    </citation>
    <scope>NUCLEOTIDE SEQUENCE</scope>
    <source>
        <strain evidence="2">Olga-1</strain>
    </source>
</reference>
<dbReference type="GO" id="GO:0006654">
    <property type="term" value="P:phosphatidic acid biosynthetic process"/>
    <property type="evidence" value="ECO:0007669"/>
    <property type="project" value="TreeGrafter"/>
</dbReference>
<dbReference type="Proteomes" id="UP000697127">
    <property type="component" value="Unassembled WGS sequence"/>
</dbReference>
<evidence type="ECO:0000313" key="3">
    <source>
        <dbReference type="Proteomes" id="UP000697127"/>
    </source>
</evidence>